<feature type="compositionally biased region" description="Low complexity" evidence="1">
    <location>
        <begin position="9"/>
        <end position="25"/>
    </location>
</feature>
<reference evidence="2 3" key="2">
    <citation type="journal article" date="2023" name="Plant Pathol.">
        <title>Dismantling and reorganizing Pseudomonas marginalis sensu#lato.</title>
        <authorList>
            <person name="Sawada H."/>
            <person name="Fujikawa T."/>
            <person name="Satou M."/>
        </authorList>
    </citation>
    <scope>NUCLEOTIDE SEQUENCE [LARGE SCALE GENOMIC DNA]</scope>
    <source>
        <strain evidence="2 3">MAFF 301381</strain>
    </source>
</reference>
<organism evidence="2 3">
    <name type="scientific">Pseudomonas lactucae</name>
    <dbReference type="NCBI Taxonomy" id="2813360"/>
    <lineage>
        <taxon>Bacteria</taxon>
        <taxon>Pseudomonadati</taxon>
        <taxon>Pseudomonadota</taxon>
        <taxon>Gammaproteobacteria</taxon>
        <taxon>Pseudomonadales</taxon>
        <taxon>Pseudomonadaceae</taxon>
        <taxon>Pseudomonas</taxon>
    </lineage>
</organism>
<evidence type="ECO:0000313" key="3">
    <source>
        <dbReference type="Proteomes" id="UP001154860"/>
    </source>
</evidence>
<evidence type="ECO:0000256" key="1">
    <source>
        <dbReference type="SAM" id="MobiDB-lite"/>
    </source>
</evidence>
<evidence type="ECO:0000313" key="2">
    <source>
        <dbReference type="EMBL" id="MBN2977032.1"/>
    </source>
</evidence>
<reference evidence="2 3" key="1">
    <citation type="journal article" date="2021" name="Int. J. Syst. Evol. Microbiol.">
        <title>Pseudomonas lactucae sp. nov., a pathogen causing bacterial rot of lettuce in Japan.</title>
        <authorList>
            <person name="Sawada H."/>
            <person name="Fujikawa T."/>
            <person name="Satou M."/>
        </authorList>
    </citation>
    <scope>NUCLEOTIDE SEQUENCE [LARGE SCALE GENOMIC DNA]</scope>
    <source>
        <strain evidence="2 3">MAFF 301381</strain>
    </source>
</reference>
<accession>A0A9X1C6P7</accession>
<dbReference type="AlphaFoldDB" id="A0A9X1C6P7"/>
<keyword evidence="3" id="KW-1185">Reference proteome</keyword>
<dbReference type="EMBL" id="JAFHKJ010000058">
    <property type="protein sequence ID" value="MBN2977032.1"/>
    <property type="molecule type" value="Genomic_DNA"/>
</dbReference>
<feature type="region of interest" description="Disordered" evidence="1">
    <location>
        <begin position="1"/>
        <end position="40"/>
    </location>
</feature>
<dbReference type="Proteomes" id="UP001154860">
    <property type="component" value="Unassembled WGS sequence"/>
</dbReference>
<feature type="compositionally biased region" description="Pro residues" evidence="1">
    <location>
        <begin position="112"/>
        <end position="132"/>
    </location>
</feature>
<sequence length="324" mass="36378">MSVPILDKTLNPSSTPTPSRTGSTSEAKVARPMPSELSFNSHDAADLNYRVGETQGGPVFGNYQPSTERHYRPCHPGYQGGAPAMPSFMEQFKQWMTQWFGGGRPPHRPGCSNPPPRPDPTIGNPPPRPFPTLPGRPDPHYSKMNRAELAQLLLNNFDAFKDPRKPGYISVDSLHAMANKPWSSDPVMNQNIRLAKELLRRPELTDALDRHSRTGSLDGLIDRENVSLVIKGDNFFQFKSDKELAGKMLEHFDELKGRCGNDLNISNLKKLARQDLTGDSSKDHLIQLAQEILKRSHVLRDMDNHTGTKNDNLISRESLWRLSR</sequence>
<name>A0A9X1C6P7_9PSED</name>
<feature type="region of interest" description="Disordered" evidence="1">
    <location>
        <begin position="100"/>
        <end position="132"/>
    </location>
</feature>
<gene>
    <name evidence="2" type="ORF">JWR99_14145</name>
</gene>
<proteinExistence type="predicted"/>
<comment type="caution">
    <text evidence="2">The sequence shown here is derived from an EMBL/GenBank/DDBJ whole genome shotgun (WGS) entry which is preliminary data.</text>
</comment>
<protein>
    <submittedName>
        <fullName evidence="2">Type III secretion effector protein</fullName>
    </submittedName>
</protein>
<dbReference type="RefSeq" id="WP_078732449.1">
    <property type="nucleotide sequence ID" value="NZ_JAFHKI010000050.1"/>
</dbReference>